<dbReference type="RefSeq" id="XP_007734455.1">
    <property type="nucleotide sequence ID" value="XM_007736265.1"/>
</dbReference>
<dbReference type="Gene3D" id="3.40.50.150">
    <property type="entry name" value="Vaccinia Virus protein VP39"/>
    <property type="match status" value="1"/>
</dbReference>
<comment type="caution">
    <text evidence="2">The sequence shown here is derived from an EMBL/GenBank/DDBJ whole genome shotgun (WGS) entry which is preliminary data.</text>
</comment>
<dbReference type="PANTHER" id="PTHR43591:SF24">
    <property type="entry name" value="2-METHOXY-6-POLYPRENYL-1,4-BENZOQUINOL METHYLASE, MITOCHONDRIAL"/>
    <property type="match status" value="1"/>
</dbReference>
<dbReference type="Proteomes" id="UP000019478">
    <property type="component" value="Unassembled WGS sequence"/>
</dbReference>
<feature type="region of interest" description="Disordered" evidence="1">
    <location>
        <begin position="1"/>
        <end position="27"/>
    </location>
</feature>
<gene>
    <name evidence="2" type="ORF">A1O3_06145</name>
</gene>
<dbReference type="HOGENOM" id="CLU_010595_1_2_1"/>
<keyword evidence="3" id="KW-1185">Reference proteome</keyword>
<dbReference type="STRING" id="1182542.W9XP99"/>
<reference evidence="2 3" key="1">
    <citation type="submission" date="2013-03" db="EMBL/GenBank/DDBJ databases">
        <title>The Genome Sequence of Capronia epimyces CBS 606.96.</title>
        <authorList>
            <consortium name="The Broad Institute Genomics Platform"/>
            <person name="Cuomo C."/>
            <person name="de Hoog S."/>
            <person name="Gorbushina A."/>
            <person name="Walker B."/>
            <person name="Young S.K."/>
            <person name="Zeng Q."/>
            <person name="Gargeya S."/>
            <person name="Fitzgerald M."/>
            <person name="Haas B."/>
            <person name="Abouelleil A."/>
            <person name="Allen A.W."/>
            <person name="Alvarado L."/>
            <person name="Arachchi H.M."/>
            <person name="Berlin A.M."/>
            <person name="Chapman S.B."/>
            <person name="Gainer-Dewar J."/>
            <person name="Goldberg J."/>
            <person name="Griggs A."/>
            <person name="Gujja S."/>
            <person name="Hansen M."/>
            <person name="Howarth C."/>
            <person name="Imamovic A."/>
            <person name="Ireland A."/>
            <person name="Larimer J."/>
            <person name="McCowan C."/>
            <person name="Murphy C."/>
            <person name="Pearson M."/>
            <person name="Poon T.W."/>
            <person name="Priest M."/>
            <person name="Roberts A."/>
            <person name="Saif S."/>
            <person name="Shea T."/>
            <person name="Sisk P."/>
            <person name="Sykes S."/>
            <person name="Wortman J."/>
            <person name="Nusbaum C."/>
            <person name="Birren B."/>
        </authorList>
    </citation>
    <scope>NUCLEOTIDE SEQUENCE [LARGE SCALE GENOMIC DNA]</scope>
    <source>
        <strain evidence="2 3">CBS 606.96</strain>
    </source>
</reference>
<proteinExistence type="predicted"/>
<dbReference type="GeneID" id="19170255"/>
<organism evidence="2 3">
    <name type="scientific">Capronia epimyces CBS 606.96</name>
    <dbReference type="NCBI Taxonomy" id="1182542"/>
    <lineage>
        <taxon>Eukaryota</taxon>
        <taxon>Fungi</taxon>
        <taxon>Dikarya</taxon>
        <taxon>Ascomycota</taxon>
        <taxon>Pezizomycotina</taxon>
        <taxon>Eurotiomycetes</taxon>
        <taxon>Chaetothyriomycetidae</taxon>
        <taxon>Chaetothyriales</taxon>
        <taxon>Herpotrichiellaceae</taxon>
        <taxon>Capronia</taxon>
    </lineage>
</organism>
<evidence type="ECO:0000313" key="3">
    <source>
        <dbReference type="Proteomes" id="UP000019478"/>
    </source>
</evidence>
<dbReference type="CDD" id="cd02440">
    <property type="entry name" value="AdoMet_MTases"/>
    <property type="match status" value="1"/>
</dbReference>
<dbReference type="GO" id="GO:0008168">
    <property type="term" value="F:methyltransferase activity"/>
    <property type="evidence" value="ECO:0007669"/>
    <property type="project" value="TreeGrafter"/>
</dbReference>
<name>W9XP99_9EURO</name>
<protein>
    <recommendedName>
        <fullName evidence="4">Methyltransferase</fullName>
    </recommendedName>
</protein>
<dbReference type="EMBL" id="AMGY01000005">
    <property type="protein sequence ID" value="EXJ82332.1"/>
    <property type="molecule type" value="Genomic_DNA"/>
</dbReference>
<dbReference type="Pfam" id="PF13489">
    <property type="entry name" value="Methyltransf_23"/>
    <property type="match status" value="1"/>
</dbReference>
<accession>W9XP99</accession>
<sequence length="321" mass="36048">MTTTPEPNEADSAYGGDGDGDSDRHSTVSLGSREGLCFTEEYGRRYAVFGENDCLFPSDEQEKVRLDLFSHMIEQVLGKRLHCAPVHLSAGNERVLDVGTGTGIWAIKMADLHPTCLVTGVDISEIQPVWVPPNLGFELFDVESPWTWSHPYTFIFARQLGGSIVNWSGLVRQCYGNLEPGGWVEIQQLDLEHYAEGPLAPQAGSRVRELCDLLSLALFSFRRRLGVAGHVEDLLRRHGFQNIVHGRIKVPLGNWPKDPKYKEIGSLRQWELERALEALTLKPFCKGLGWTPEKVRAFLDEVRSEIRNKNGQEKVHLTSTL</sequence>
<evidence type="ECO:0000313" key="2">
    <source>
        <dbReference type="EMBL" id="EXJ82332.1"/>
    </source>
</evidence>
<dbReference type="PANTHER" id="PTHR43591">
    <property type="entry name" value="METHYLTRANSFERASE"/>
    <property type="match status" value="1"/>
</dbReference>
<dbReference type="SUPFAM" id="SSF53335">
    <property type="entry name" value="S-adenosyl-L-methionine-dependent methyltransferases"/>
    <property type="match status" value="1"/>
</dbReference>
<evidence type="ECO:0000256" key="1">
    <source>
        <dbReference type="SAM" id="MobiDB-lite"/>
    </source>
</evidence>
<dbReference type="OrthoDB" id="2013972at2759"/>
<dbReference type="AlphaFoldDB" id="W9XP99"/>
<dbReference type="InterPro" id="IPR029063">
    <property type="entry name" value="SAM-dependent_MTases_sf"/>
</dbReference>
<evidence type="ECO:0008006" key="4">
    <source>
        <dbReference type="Google" id="ProtNLM"/>
    </source>
</evidence>